<dbReference type="SUPFAM" id="SSF47090">
    <property type="entry name" value="PGBD-like"/>
    <property type="match status" value="2"/>
</dbReference>
<dbReference type="InterPro" id="IPR036365">
    <property type="entry name" value="PGBD-like_sf"/>
</dbReference>
<dbReference type="InterPro" id="IPR015510">
    <property type="entry name" value="PGRP"/>
</dbReference>
<evidence type="ECO:0000259" key="3">
    <source>
        <dbReference type="SMART" id="SM00701"/>
    </source>
</evidence>
<feature type="domain" description="Peptidoglycan recognition protein family" evidence="3">
    <location>
        <begin position="42"/>
        <end position="196"/>
    </location>
</feature>
<comment type="similarity">
    <text evidence="1">Belongs to the N-acetylmuramoyl-L-alanine amidase 2 family.</text>
</comment>
<dbReference type="RefSeq" id="WP_141303027.1">
    <property type="nucleotide sequence ID" value="NZ_BJMN01000087.1"/>
</dbReference>
<dbReference type="InterPro" id="IPR002502">
    <property type="entry name" value="Amidase_domain"/>
</dbReference>
<dbReference type="Pfam" id="PF01510">
    <property type="entry name" value="Amidase_2"/>
    <property type="match status" value="1"/>
</dbReference>
<dbReference type="PANTHER" id="PTHR11022">
    <property type="entry name" value="PEPTIDOGLYCAN RECOGNITION PROTEIN"/>
    <property type="match status" value="1"/>
</dbReference>
<dbReference type="InterPro" id="IPR036366">
    <property type="entry name" value="PGBDSf"/>
</dbReference>
<evidence type="ECO:0008006" key="6">
    <source>
        <dbReference type="Google" id="ProtNLM"/>
    </source>
</evidence>
<dbReference type="Pfam" id="PF01471">
    <property type="entry name" value="PG_binding_1"/>
    <property type="match status" value="2"/>
</dbReference>
<dbReference type="GO" id="GO:0008745">
    <property type="term" value="F:N-acetylmuramoyl-L-alanine amidase activity"/>
    <property type="evidence" value="ECO:0007669"/>
    <property type="project" value="InterPro"/>
</dbReference>
<evidence type="ECO:0000313" key="5">
    <source>
        <dbReference type="Proteomes" id="UP000315226"/>
    </source>
</evidence>
<dbReference type="Gene3D" id="3.40.80.10">
    <property type="entry name" value="Peptidoglycan recognition protein-like"/>
    <property type="match status" value="1"/>
</dbReference>
<name>A0A4Y3S226_9ACTN</name>
<accession>A0A4Y3S226</accession>
<dbReference type="GO" id="GO:0008270">
    <property type="term" value="F:zinc ion binding"/>
    <property type="evidence" value="ECO:0007669"/>
    <property type="project" value="InterPro"/>
</dbReference>
<dbReference type="EMBL" id="BJMN01000087">
    <property type="protein sequence ID" value="GEB62280.1"/>
    <property type="molecule type" value="Genomic_DNA"/>
</dbReference>
<dbReference type="OrthoDB" id="514320at2"/>
<evidence type="ECO:0000259" key="2">
    <source>
        <dbReference type="SMART" id="SM00644"/>
    </source>
</evidence>
<dbReference type="AlphaFoldDB" id="A0A4Y3S226"/>
<dbReference type="PROSITE" id="PS51318">
    <property type="entry name" value="TAT"/>
    <property type="match status" value="1"/>
</dbReference>
<dbReference type="PANTHER" id="PTHR11022:SF41">
    <property type="entry name" value="PEPTIDOGLYCAN-RECOGNITION PROTEIN LC-RELATED"/>
    <property type="match status" value="1"/>
</dbReference>
<dbReference type="InterPro" id="IPR006619">
    <property type="entry name" value="PGRP_domain_met/bac"/>
</dbReference>
<dbReference type="SUPFAM" id="SSF55846">
    <property type="entry name" value="N-acetylmuramoyl-L-alanine amidase-like"/>
    <property type="match status" value="1"/>
</dbReference>
<dbReference type="Proteomes" id="UP000315226">
    <property type="component" value="Unassembled WGS sequence"/>
</dbReference>
<dbReference type="GO" id="GO:0009253">
    <property type="term" value="P:peptidoglycan catabolic process"/>
    <property type="evidence" value="ECO:0007669"/>
    <property type="project" value="InterPro"/>
</dbReference>
<dbReference type="Gene3D" id="1.10.101.10">
    <property type="entry name" value="PGBD-like superfamily/PGBD"/>
    <property type="match status" value="2"/>
</dbReference>
<proteinExistence type="inferred from homology"/>
<evidence type="ECO:0000256" key="1">
    <source>
        <dbReference type="ARBA" id="ARBA00007553"/>
    </source>
</evidence>
<comment type="caution">
    <text evidence="4">The sequence shown here is derived from an EMBL/GenBank/DDBJ whole genome shotgun (WGS) entry which is preliminary data.</text>
</comment>
<dbReference type="InterPro" id="IPR036505">
    <property type="entry name" value="Amidase/PGRP_sf"/>
</dbReference>
<dbReference type="InterPro" id="IPR002477">
    <property type="entry name" value="Peptidoglycan-bd-like"/>
</dbReference>
<dbReference type="SMART" id="SM00644">
    <property type="entry name" value="Ami_2"/>
    <property type="match status" value="1"/>
</dbReference>
<dbReference type="SMART" id="SM00701">
    <property type="entry name" value="PGRP"/>
    <property type="match status" value="1"/>
</dbReference>
<reference evidence="4 5" key="1">
    <citation type="submission" date="2019-06" db="EMBL/GenBank/DDBJ databases">
        <title>Whole genome shotgun sequence of Streptomyces gardneri NBRC 12865.</title>
        <authorList>
            <person name="Hosoyama A."/>
            <person name="Uohara A."/>
            <person name="Ohji S."/>
            <person name="Ichikawa N."/>
        </authorList>
    </citation>
    <scope>NUCLEOTIDE SEQUENCE [LARGE SCALE GENOMIC DNA]</scope>
    <source>
        <strain evidence="4 5">NBRC 12865</strain>
    </source>
</reference>
<feature type="domain" description="N-acetylmuramoyl-L-alanine amidase" evidence="2">
    <location>
        <begin position="54"/>
        <end position="202"/>
    </location>
</feature>
<organism evidence="4 5">
    <name type="scientific">Streptomyces gardneri</name>
    <dbReference type="NCBI Taxonomy" id="66892"/>
    <lineage>
        <taxon>Bacteria</taxon>
        <taxon>Bacillati</taxon>
        <taxon>Actinomycetota</taxon>
        <taxon>Actinomycetes</taxon>
        <taxon>Kitasatosporales</taxon>
        <taxon>Streptomycetaceae</taxon>
        <taxon>Streptomyces</taxon>
    </lineage>
</organism>
<protein>
    <recommendedName>
        <fullName evidence="6">N-acetylmuramoyl-L-alanine amidase</fullName>
    </recommendedName>
</protein>
<evidence type="ECO:0000313" key="4">
    <source>
        <dbReference type="EMBL" id="GEB62280.1"/>
    </source>
</evidence>
<gene>
    <name evidence="4" type="ORF">SGA01_78850</name>
</gene>
<keyword evidence="5" id="KW-1185">Reference proteome</keyword>
<sequence>MTTVTGPNPRRRTLLTGAFALGAATVLPVGLADRARAAADAPVIADCAVWGARPPGGPLTILPTPPVKIIVHHTATPNVTDHSQEQAFRLARSMQNWAMEGRSWTDTGQHFSISRGAYVVEGRHGSLAELRRGTRTVESAHCTGQNAVAIGIENEGTYTSVDPRGAQYAALVDLCAHICRQYGLRAYQIYGHRDFNATDCPGDRLYVLLPQLRRDVAARIGGDPTAPLWPVLRAGDTGGTGGEGGAGDAGGAGATGDQVRALQHLLVGRGAALTADGSFGPATEKAVRDFQGLVHATADGLAGNQTWHQLVAPVRRDASGEAVRAVQVLLGARGVPTAVDGVFDAGTQTAVTTFQTAAGLPADGVVDARTFGRLLG</sequence>
<dbReference type="CDD" id="cd06583">
    <property type="entry name" value="PGRP"/>
    <property type="match status" value="1"/>
</dbReference>
<dbReference type="InterPro" id="IPR006311">
    <property type="entry name" value="TAT_signal"/>
</dbReference>